<accession>A0A1G7H6L0</accession>
<dbReference type="Proteomes" id="UP000198972">
    <property type="component" value="Unassembled WGS sequence"/>
</dbReference>
<proteinExistence type="predicted"/>
<dbReference type="AlphaFoldDB" id="A0A1G7H6L0"/>
<organism evidence="2 3">
    <name type="scientific">Fontibacillus panacisegetis</name>
    <dbReference type="NCBI Taxonomy" id="670482"/>
    <lineage>
        <taxon>Bacteria</taxon>
        <taxon>Bacillati</taxon>
        <taxon>Bacillota</taxon>
        <taxon>Bacilli</taxon>
        <taxon>Bacillales</taxon>
        <taxon>Paenibacillaceae</taxon>
        <taxon>Fontibacillus</taxon>
    </lineage>
</organism>
<sequence>MTIVDISDISIELFITVMVFLLIIAPLVSLGVLRLFQGKKRIGFSLIGGSIATYLVFQLVVNLLD</sequence>
<keyword evidence="1" id="KW-0472">Membrane</keyword>
<dbReference type="EMBL" id="FNBG01000004">
    <property type="protein sequence ID" value="SDE96036.1"/>
    <property type="molecule type" value="Genomic_DNA"/>
</dbReference>
<evidence type="ECO:0000256" key="1">
    <source>
        <dbReference type="SAM" id="Phobius"/>
    </source>
</evidence>
<gene>
    <name evidence="2" type="ORF">SAMN04488542_10423</name>
</gene>
<dbReference type="RefSeq" id="WP_091227359.1">
    <property type="nucleotide sequence ID" value="NZ_FNBG01000004.1"/>
</dbReference>
<reference evidence="2 3" key="1">
    <citation type="submission" date="2016-10" db="EMBL/GenBank/DDBJ databases">
        <authorList>
            <person name="de Groot N.N."/>
        </authorList>
    </citation>
    <scope>NUCLEOTIDE SEQUENCE [LARGE SCALE GENOMIC DNA]</scope>
    <source>
        <strain evidence="2 3">DSM 28129</strain>
    </source>
</reference>
<dbReference type="STRING" id="670482.SAMN04488542_10423"/>
<keyword evidence="1" id="KW-0812">Transmembrane</keyword>
<evidence type="ECO:0000313" key="2">
    <source>
        <dbReference type="EMBL" id="SDE96036.1"/>
    </source>
</evidence>
<evidence type="ECO:0000313" key="3">
    <source>
        <dbReference type="Proteomes" id="UP000198972"/>
    </source>
</evidence>
<name>A0A1G7H6L0_9BACL</name>
<protein>
    <submittedName>
        <fullName evidence="2">Uncharacterized protein</fullName>
    </submittedName>
</protein>
<feature type="transmembrane region" description="Helical" evidence="1">
    <location>
        <begin position="43"/>
        <end position="64"/>
    </location>
</feature>
<feature type="transmembrane region" description="Helical" evidence="1">
    <location>
        <begin position="13"/>
        <end position="36"/>
    </location>
</feature>
<keyword evidence="1" id="KW-1133">Transmembrane helix</keyword>
<keyword evidence="3" id="KW-1185">Reference proteome</keyword>
<dbReference type="OrthoDB" id="2680550at2"/>